<evidence type="ECO:0000256" key="4">
    <source>
        <dbReference type="ARBA" id="ARBA00023136"/>
    </source>
</evidence>
<feature type="transmembrane region" description="Helical" evidence="5">
    <location>
        <begin position="471"/>
        <end position="493"/>
    </location>
</feature>
<organism evidence="6 7">
    <name type="scientific">Didymella exigua CBS 183.55</name>
    <dbReference type="NCBI Taxonomy" id="1150837"/>
    <lineage>
        <taxon>Eukaryota</taxon>
        <taxon>Fungi</taxon>
        <taxon>Dikarya</taxon>
        <taxon>Ascomycota</taxon>
        <taxon>Pezizomycotina</taxon>
        <taxon>Dothideomycetes</taxon>
        <taxon>Pleosporomycetidae</taxon>
        <taxon>Pleosporales</taxon>
        <taxon>Pleosporineae</taxon>
        <taxon>Didymellaceae</taxon>
        <taxon>Didymella</taxon>
    </lineage>
</organism>
<keyword evidence="3 5" id="KW-1133">Transmembrane helix</keyword>
<dbReference type="InterPro" id="IPR045863">
    <property type="entry name" value="CorA_TM1_TM2"/>
</dbReference>
<reference evidence="6" key="1">
    <citation type="journal article" date="2020" name="Stud. Mycol.">
        <title>101 Dothideomycetes genomes: a test case for predicting lifestyles and emergence of pathogens.</title>
        <authorList>
            <person name="Haridas S."/>
            <person name="Albert R."/>
            <person name="Binder M."/>
            <person name="Bloem J."/>
            <person name="Labutti K."/>
            <person name="Salamov A."/>
            <person name="Andreopoulos B."/>
            <person name="Baker S."/>
            <person name="Barry K."/>
            <person name="Bills G."/>
            <person name="Bluhm B."/>
            <person name="Cannon C."/>
            <person name="Castanera R."/>
            <person name="Culley D."/>
            <person name="Daum C."/>
            <person name="Ezra D."/>
            <person name="Gonzalez J."/>
            <person name="Henrissat B."/>
            <person name="Kuo A."/>
            <person name="Liang C."/>
            <person name="Lipzen A."/>
            <person name="Lutzoni F."/>
            <person name="Magnuson J."/>
            <person name="Mondo S."/>
            <person name="Nolan M."/>
            <person name="Ohm R."/>
            <person name="Pangilinan J."/>
            <person name="Park H.-J."/>
            <person name="Ramirez L."/>
            <person name="Alfaro M."/>
            <person name="Sun H."/>
            <person name="Tritt A."/>
            <person name="Yoshinaga Y."/>
            <person name="Zwiers L.-H."/>
            <person name="Turgeon B."/>
            <person name="Goodwin S."/>
            <person name="Spatafora J."/>
            <person name="Crous P."/>
            <person name="Grigoriev I."/>
        </authorList>
    </citation>
    <scope>NUCLEOTIDE SEQUENCE</scope>
    <source>
        <strain evidence="6">CBS 183.55</strain>
    </source>
</reference>
<dbReference type="Gene3D" id="1.20.58.340">
    <property type="entry name" value="Magnesium transport protein CorA, transmembrane region"/>
    <property type="match status" value="1"/>
</dbReference>
<dbReference type="AlphaFoldDB" id="A0A6A5RZW8"/>
<protein>
    <recommendedName>
        <fullName evidence="8">Cora-domain-containing protein</fullName>
    </recommendedName>
</protein>
<evidence type="ECO:0000256" key="2">
    <source>
        <dbReference type="ARBA" id="ARBA00022692"/>
    </source>
</evidence>
<dbReference type="GO" id="GO:0016020">
    <property type="term" value="C:membrane"/>
    <property type="evidence" value="ECO:0007669"/>
    <property type="project" value="UniProtKB-SubCell"/>
</dbReference>
<evidence type="ECO:0000256" key="1">
    <source>
        <dbReference type="ARBA" id="ARBA00004141"/>
    </source>
</evidence>
<evidence type="ECO:0000256" key="3">
    <source>
        <dbReference type="ARBA" id="ARBA00022989"/>
    </source>
</evidence>
<dbReference type="RefSeq" id="XP_033453128.1">
    <property type="nucleotide sequence ID" value="XM_033587532.1"/>
</dbReference>
<keyword evidence="2 5" id="KW-0812">Transmembrane</keyword>
<evidence type="ECO:0000313" key="6">
    <source>
        <dbReference type="EMBL" id="KAF1932880.1"/>
    </source>
</evidence>
<dbReference type="EMBL" id="ML978958">
    <property type="protein sequence ID" value="KAF1932880.1"/>
    <property type="molecule type" value="Genomic_DNA"/>
</dbReference>
<feature type="transmembrane region" description="Helical" evidence="5">
    <location>
        <begin position="435"/>
        <end position="459"/>
    </location>
</feature>
<evidence type="ECO:0000256" key="5">
    <source>
        <dbReference type="SAM" id="Phobius"/>
    </source>
</evidence>
<keyword evidence="4 5" id="KW-0472">Membrane</keyword>
<dbReference type="GeneID" id="54345178"/>
<dbReference type="OrthoDB" id="5392974at2759"/>
<proteinExistence type="predicted"/>
<dbReference type="Proteomes" id="UP000800082">
    <property type="component" value="Unassembled WGS sequence"/>
</dbReference>
<comment type="subcellular location">
    <subcellularLocation>
        <location evidence="1">Membrane</location>
        <topology evidence="1">Multi-pass membrane protein</topology>
    </subcellularLocation>
</comment>
<sequence length="517" mass="59175">MDSVSLSCRHPDLEDASFIAWGLEQSSESNGADVEIDVLYGSGCNLLWKRKVDHVKLENVLKLPAPSLRICFINTLATSKSWLPGNFDLPSSTVKVLREAGLSGILLCNLYSQESYWAKMGNQKYLHHNDMGKLDKFEICYQYRCGWDTGVSFTHAIREKQRSTYFCINFPSGARGRLESIYLHESRRAVLHRDFFLDTLVADDSLKQWQIEIGERRSMLLGIEGILEKPSIKEVRNDAPQDKLRPNGNVDTPALSIPENHYNDEERDIGMQPGVSVTSPRRVDTAEYWKYHILKSFGDPGRPEEIDFDKATRQLHKMVRHWLGLRQDCEDLLAQLQFLQKTYNIIRGKRSKDWLCDRGVDAGESFEALISQCDICVRWTQVYHDRTNIRIQLLFHLANQRMAVLNQNIAEVSQQTAIDTALIAEQTQQDSASMITLAAVTMVFLPGTFVCTIVSTNFFDFGDEGLHVSGKWWVLVVVALPLTLIVFGVWWKWRDRRIQKNKRPYASKQKEANPGLT</sequence>
<dbReference type="SUPFAM" id="SSF144083">
    <property type="entry name" value="Magnesium transport protein CorA, transmembrane region"/>
    <property type="match status" value="1"/>
</dbReference>
<evidence type="ECO:0008006" key="8">
    <source>
        <dbReference type="Google" id="ProtNLM"/>
    </source>
</evidence>
<accession>A0A6A5RZW8</accession>
<gene>
    <name evidence="6" type="ORF">M421DRAFT_1459</name>
</gene>
<evidence type="ECO:0000313" key="7">
    <source>
        <dbReference type="Proteomes" id="UP000800082"/>
    </source>
</evidence>
<name>A0A6A5RZW8_9PLEO</name>
<keyword evidence="7" id="KW-1185">Reference proteome</keyword>